<comment type="caution">
    <text evidence="11">The sequence shown here is derived from an EMBL/GenBank/DDBJ whole genome shotgun (WGS) entry which is preliminary data.</text>
</comment>
<keyword evidence="4" id="KW-0547">Nucleotide-binding</keyword>
<feature type="region of interest" description="Disordered" evidence="9">
    <location>
        <begin position="94"/>
        <end position="150"/>
    </location>
</feature>
<proteinExistence type="predicted"/>
<dbReference type="AlphaFoldDB" id="A0A1J4JWP6"/>
<evidence type="ECO:0000313" key="11">
    <source>
        <dbReference type="EMBL" id="OHT03090.1"/>
    </source>
</evidence>
<evidence type="ECO:0000256" key="4">
    <source>
        <dbReference type="ARBA" id="ARBA00022741"/>
    </source>
</evidence>
<dbReference type="Proteomes" id="UP000179807">
    <property type="component" value="Unassembled WGS sequence"/>
</dbReference>
<dbReference type="PANTHER" id="PTHR43671:SF98">
    <property type="entry name" value="SERINE_THREONINE-PROTEIN KINASE NEK11"/>
    <property type="match status" value="1"/>
</dbReference>
<dbReference type="PANTHER" id="PTHR43671">
    <property type="entry name" value="SERINE/THREONINE-PROTEIN KINASE NEK"/>
    <property type="match status" value="1"/>
</dbReference>
<dbReference type="GeneID" id="94841549"/>
<evidence type="ECO:0000256" key="5">
    <source>
        <dbReference type="ARBA" id="ARBA00022777"/>
    </source>
</evidence>
<dbReference type="InterPro" id="IPR008271">
    <property type="entry name" value="Ser/Thr_kinase_AS"/>
</dbReference>
<evidence type="ECO:0000256" key="2">
    <source>
        <dbReference type="ARBA" id="ARBA00022527"/>
    </source>
</evidence>
<dbReference type="GO" id="GO:0004674">
    <property type="term" value="F:protein serine/threonine kinase activity"/>
    <property type="evidence" value="ECO:0007669"/>
    <property type="project" value="UniProtKB-KW"/>
</dbReference>
<dbReference type="Gene3D" id="3.30.200.20">
    <property type="entry name" value="Phosphorylase Kinase, domain 1"/>
    <property type="match status" value="1"/>
</dbReference>
<reference evidence="11" key="1">
    <citation type="submission" date="2016-10" db="EMBL/GenBank/DDBJ databases">
        <authorList>
            <person name="Benchimol M."/>
            <person name="Almeida L.G."/>
            <person name="Vasconcelos A.T."/>
            <person name="Perreira-Neves A."/>
            <person name="Rosa I.A."/>
            <person name="Tasca T."/>
            <person name="Bogo M.R."/>
            <person name="de Souza W."/>
        </authorList>
    </citation>
    <scope>NUCLEOTIDE SEQUENCE [LARGE SCALE GENOMIC DNA]</scope>
    <source>
        <strain evidence="11">K</strain>
    </source>
</reference>
<dbReference type="RefSeq" id="XP_068356226.1">
    <property type="nucleotide sequence ID" value="XM_068506845.1"/>
</dbReference>
<evidence type="ECO:0000256" key="1">
    <source>
        <dbReference type="ARBA" id="ARBA00012513"/>
    </source>
</evidence>
<keyword evidence="6" id="KW-0067">ATP-binding</keyword>
<dbReference type="EMBL" id="MLAK01000839">
    <property type="protein sequence ID" value="OHT03090.1"/>
    <property type="molecule type" value="Genomic_DNA"/>
</dbReference>
<sequence length="457" mass="51962">MSLILTDVDQLAKTIPDYSIKQHLGTGSSCEVFHVIQKTTGQSYAVKVIHVKTEKDKQNVLREIEINKSLHHDNIIKYFDCIYSEDVLTNCQQNTNNKDSTSSKEELVSSHPAMNHHDDNAQNKNRANVDDRNCNDGKQPPLFNSKDNLDKINQTQQTPKTKEPADDKESLQKFVVIIMEYARNGNLLYLMNSRYQKIGKKILIQNNVNIKKIFQQVVSAVSYLHNNVHVVHRDLKPENILLDEQYNAKLIDFGMSKRIDNTLMQTRCGSPCYVAPEVITMNSNGNVGTNHYNEKSDVWSLGILLYFLATKKLPFYDFNFQTLFNKIVNDPIGNDEEFISLQPELKDLICKMLNKSPEERISAAEVLLHPFMENDTIACHSSVSLPIIKQGMDMKRRASRSSVIEPKVTKWLSASNAKTLQMSKIHALNPGRLKRSPFQLGKSEAKSTGKHIVFNVA</sequence>
<dbReference type="PROSITE" id="PS50011">
    <property type="entry name" value="PROTEIN_KINASE_DOM"/>
    <property type="match status" value="1"/>
</dbReference>
<evidence type="ECO:0000256" key="3">
    <source>
        <dbReference type="ARBA" id="ARBA00022679"/>
    </source>
</evidence>
<evidence type="ECO:0000313" key="12">
    <source>
        <dbReference type="Proteomes" id="UP000179807"/>
    </source>
</evidence>
<protein>
    <recommendedName>
        <fullName evidence="1">non-specific serine/threonine protein kinase</fullName>
        <ecNumber evidence="1">2.7.11.1</ecNumber>
    </recommendedName>
</protein>
<name>A0A1J4JWP6_9EUKA</name>
<dbReference type="SUPFAM" id="SSF56112">
    <property type="entry name" value="Protein kinase-like (PK-like)"/>
    <property type="match status" value="1"/>
</dbReference>
<dbReference type="Pfam" id="PF00069">
    <property type="entry name" value="Pkinase"/>
    <property type="match status" value="2"/>
</dbReference>
<dbReference type="InterPro" id="IPR050660">
    <property type="entry name" value="NEK_Ser/Thr_kinase"/>
</dbReference>
<dbReference type="InterPro" id="IPR011009">
    <property type="entry name" value="Kinase-like_dom_sf"/>
</dbReference>
<dbReference type="EC" id="2.7.11.1" evidence="1"/>
<keyword evidence="12" id="KW-1185">Reference proteome</keyword>
<feature type="domain" description="Protein kinase" evidence="10">
    <location>
        <begin position="18"/>
        <end position="372"/>
    </location>
</feature>
<dbReference type="GO" id="GO:0005524">
    <property type="term" value="F:ATP binding"/>
    <property type="evidence" value="ECO:0007669"/>
    <property type="project" value="UniProtKB-KW"/>
</dbReference>
<evidence type="ECO:0000256" key="8">
    <source>
        <dbReference type="ARBA" id="ARBA00048679"/>
    </source>
</evidence>
<keyword evidence="5" id="KW-0418">Kinase</keyword>
<dbReference type="VEuPathDB" id="TrichDB:TRFO_29547"/>
<dbReference type="SMART" id="SM00220">
    <property type="entry name" value="S_TKc"/>
    <property type="match status" value="1"/>
</dbReference>
<dbReference type="PROSITE" id="PS00108">
    <property type="entry name" value="PROTEIN_KINASE_ST"/>
    <property type="match status" value="1"/>
</dbReference>
<evidence type="ECO:0000256" key="9">
    <source>
        <dbReference type="SAM" id="MobiDB-lite"/>
    </source>
</evidence>
<evidence type="ECO:0000259" key="10">
    <source>
        <dbReference type="PROSITE" id="PS50011"/>
    </source>
</evidence>
<organism evidence="11 12">
    <name type="scientific">Tritrichomonas foetus</name>
    <dbReference type="NCBI Taxonomy" id="1144522"/>
    <lineage>
        <taxon>Eukaryota</taxon>
        <taxon>Metamonada</taxon>
        <taxon>Parabasalia</taxon>
        <taxon>Tritrichomonadida</taxon>
        <taxon>Tritrichomonadidae</taxon>
        <taxon>Tritrichomonas</taxon>
    </lineage>
</organism>
<keyword evidence="2" id="KW-0723">Serine/threonine-protein kinase</keyword>
<keyword evidence="3" id="KW-0808">Transferase</keyword>
<feature type="compositionally biased region" description="Basic and acidic residues" evidence="9">
    <location>
        <begin position="115"/>
        <end position="135"/>
    </location>
</feature>
<dbReference type="OrthoDB" id="1668230at2759"/>
<gene>
    <name evidence="11" type="ORF">TRFO_29547</name>
</gene>
<evidence type="ECO:0000256" key="7">
    <source>
        <dbReference type="ARBA" id="ARBA00047899"/>
    </source>
</evidence>
<comment type="catalytic activity">
    <reaction evidence="7">
        <text>L-threonyl-[protein] + ATP = O-phospho-L-threonyl-[protein] + ADP + H(+)</text>
        <dbReference type="Rhea" id="RHEA:46608"/>
        <dbReference type="Rhea" id="RHEA-COMP:11060"/>
        <dbReference type="Rhea" id="RHEA-COMP:11605"/>
        <dbReference type="ChEBI" id="CHEBI:15378"/>
        <dbReference type="ChEBI" id="CHEBI:30013"/>
        <dbReference type="ChEBI" id="CHEBI:30616"/>
        <dbReference type="ChEBI" id="CHEBI:61977"/>
        <dbReference type="ChEBI" id="CHEBI:456216"/>
        <dbReference type="EC" id="2.7.11.1"/>
    </reaction>
</comment>
<comment type="catalytic activity">
    <reaction evidence="8">
        <text>L-seryl-[protein] + ATP = O-phospho-L-seryl-[protein] + ADP + H(+)</text>
        <dbReference type="Rhea" id="RHEA:17989"/>
        <dbReference type="Rhea" id="RHEA-COMP:9863"/>
        <dbReference type="Rhea" id="RHEA-COMP:11604"/>
        <dbReference type="ChEBI" id="CHEBI:15378"/>
        <dbReference type="ChEBI" id="CHEBI:29999"/>
        <dbReference type="ChEBI" id="CHEBI:30616"/>
        <dbReference type="ChEBI" id="CHEBI:83421"/>
        <dbReference type="ChEBI" id="CHEBI:456216"/>
        <dbReference type="EC" id="2.7.11.1"/>
    </reaction>
</comment>
<dbReference type="Gene3D" id="1.10.510.10">
    <property type="entry name" value="Transferase(Phosphotransferase) domain 1"/>
    <property type="match status" value="1"/>
</dbReference>
<dbReference type="InterPro" id="IPR000719">
    <property type="entry name" value="Prot_kinase_dom"/>
</dbReference>
<accession>A0A1J4JWP6</accession>
<evidence type="ECO:0000256" key="6">
    <source>
        <dbReference type="ARBA" id="ARBA00022840"/>
    </source>
</evidence>